<dbReference type="CDD" id="cd17319">
    <property type="entry name" value="MFS_ExuT_GudP_like"/>
    <property type="match status" value="1"/>
</dbReference>
<evidence type="ECO:0000259" key="8">
    <source>
        <dbReference type="PROSITE" id="PS50850"/>
    </source>
</evidence>
<dbReference type="EMBL" id="PVXP01000008">
    <property type="protein sequence ID" value="PRR86067.1"/>
    <property type="molecule type" value="Genomic_DNA"/>
</dbReference>
<evidence type="ECO:0000256" key="1">
    <source>
        <dbReference type="ARBA" id="ARBA00004651"/>
    </source>
</evidence>
<accession>A0A2T0BQC2</accession>
<organism evidence="9 10">
    <name type="scientific">Clostridium luticellarii</name>
    <dbReference type="NCBI Taxonomy" id="1691940"/>
    <lineage>
        <taxon>Bacteria</taxon>
        <taxon>Bacillati</taxon>
        <taxon>Bacillota</taxon>
        <taxon>Clostridia</taxon>
        <taxon>Eubacteriales</taxon>
        <taxon>Clostridiaceae</taxon>
        <taxon>Clostridium</taxon>
    </lineage>
</organism>
<evidence type="ECO:0000256" key="6">
    <source>
        <dbReference type="ARBA" id="ARBA00023136"/>
    </source>
</evidence>
<dbReference type="Gene3D" id="1.20.1250.20">
    <property type="entry name" value="MFS general substrate transporter like domains"/>
    <property type="match status" value="2"/>
</dbReference>
<dbReference type="AlphaFoldDB" id="A0A2T0BQC2"/>
<feature type="transmembrane region" description="Helical" evidence="7">
    <location>
        <begin position="268"/>
        <end position="292"/>
    </location>
</feature>
<feature type="transmembrane region" description="Helical" evidence="7">
    <location>
        <begin position="364"/>
        <end position="387"/>
    </location>
</feature>
<feature type="transmembrane region" description="Helical" evidence="7">
    <location>
        <begin position="54"/>
        <end position="75"/>
    </location>
</feature>
<dbReference type="PANTHER" id="PTHR11662:SF399">
    <property type="entry name" value="FI19708P1-RELATED"/>
    <property type="match status" value="1"/>
</dbReference>
<feature type="transmembrane region" description="Helical" evidence="7">
    <location>
        <begin position="393"/>
        <end position="414"/>
    </location>
</feature>
<feature type="domain" description="Major facilitator superfamily (MFS) profile" evidence="8">
    <location>
        <begin position="21"/>
        <end position="419"/>
    </location>
</feature>
<comment type="caution">
    <text evidence="9">The sequence shown here is derived from an EMBL/GenBank/DDBJ whole genome shotgun (WGS) entry which is preliminary data.</text>
</comment>
<dbReference type="InterPro" id="IPR011701">
    <property type="entry name" value="MFS"/>
</dbReference>
<feature type="transmembrane region" description="Helical" evidence="7">
    <location>
        <begin position="87"/>
        <end position="104"/>
    </location>
</feature>
<dbReference type="PANTHER" id="PTHR11662">
    <property type="entry name" value="SOLUTE CARRIER FAMILY 17"/>
    <property type="match status" value="1"/>
</dbReference>
<feature type="transmembrane region" description="Helical" evidence="7">
    <location>
        <begin position="230"/>
        <end position="248"/>
    </location>
</feature>
<protein>
    <submittedName>
        <fullName evidence="9">L-galactonate transporter</fullName>
    </submittedName>
</protein>
<proteinExistence type="predicted"/>
<evidence type="ECO:0000256" key="4">
    <source>
        <dbReference type="ARBA" id="ARBA00022692"/>
    </source>
</evidence>
<feature type="transmembrane region" description="Helical" evidence="7">
    <location>
        <begin position="154"/>
        <end position="171"/>
    </location>
</feature>
<evidence type="ECO:0000313" key="9">
    <source>
        <dbReference type="EMBL" id="PRR86067.1"/>
    </source>
</evidence>
<dbReference type="InterPro" id="IPR020846">
    <property type="entry name" value="MFS_dom"/>
</dbReference>
<dbReference type="SUPFAM" id="SSF103473">
    <property type="entry name" value="MFS general substrate transporter"/>
    <property type="match status" value="1"/>
</dbReference>
<feature type="transmembrane region" description="Helical" evidence="7">
    <location>
        <begin position="15"/>
        <end position="34"/>
    </location>
</feature>
<comment type="subcellular location">
    <subcellularLocation>
        <location evidence="1">Cell membrane</location>
        <topology evidence="1">Multi-pass membrane protein</topology>
    </subcellularLocation>
</comment>
<evidence type="ECO:0000313" key="10">
    <source>
        <dbReference type="Proteomes" id="UP000237798"/>
    </source>
</evidence>
<feature type="transmembrane region" description="Helical" evidence="7">
    <location>
        <begin position="177"/>
        <end position="195"/>
    </location>
</feature>
<dbReference type="RefSeq" id="WP_106008389.1">
    <property type="nucleotide sequence ID" value="NZ_JALCPJ010000006.1"/>
</dbReference>
<dbReference type="InterPro" id="IPR050382">
    <property type="entry name" value="MFS_Na/Anion_cotransporter"/>
</dbReference>
<feature type="transmembrane region" description="Helical" evidence="7">
    <location>
        <begin position="116"/>
        <end position="133"/>
    </location>
</feature>
<reference evidence="9 10" key="1">
    <citation type="submission" date="2018-03" db="EMBL/GenBank/DDBJ databases">
        <title>Genome sequence of Clostridium luticellarii DSM 29923.</title>
        <authorList>
            <person name="Poehlein A."/>
            <person name="Daniel R."/>
        </authorList>
    </citation>
    <scope>NUCLEOTIDE SEQUENCE [LARGE SCALE GENOMIC DNA]</scope>
    <source>
        <strain evidence="9 10">DSM 29923</strain>
    </source>
</reference>
<gene>
    <name evidence="9" type="primary">yjjL</name>
    <name evidence="9" type="ORF">CLLU_08990</name>
</gene>
<keyword evidence="10" id="KW-1185">Reference proteome</keyword>
<feature type="transmembrane region" description="Helical" evidence="7">
    <location>
        <begin position="304"/>
        <end position="323"/>
    </location>
</feature>
<sequence length="428" mass="46693">MSTFNVNENIEKRKINYGWILVGIMLFGAVVNYLDRVNLSIAGTTISGEFHINPIKMGLLFSAMLLPYSISNLPAGWLADKYGEKKIFTIATIVWSIATLAAGFSKTYSSLYTSRVLLGIAEAPFFICGAKITKKWFDDRNRGLATSVINMGPPIANAIAPPLLTVILISFGWRSMFVGLGLVGFVVTFLWLTFYREKSNPKVKRVDIKSSENKNNGKVSWAVLLKHPSTWAMMIGNFGLIYVFWVYLTWLPTYLKTARGFSLMKTGWLAAIPFFAGIIGVPLGGYLSDYLIDKKGFKPIKARKTVLVIAVIAASIVVAPVAYVKSGSLSVILLTIGFLFSSMPNGVVWTLATDVAPEKLVGSLGAIQNFAGYLGGTIAPIITGVIISKTGSYNLVFVVASMMLIISAITYGVFLKKKIEIKDEPGTI</sequence>
<dbReference type="InterPro" id="IPR036259">
    <property type="entry name" value="MFS_trans_sf"/>
</dbReference>
<keyword evidence="6 7" id="KW-0472">Membrane</keyword>
<evidence type="ECO:0000256" key="5">
    <source>
        <dbReference type="ARBA" id="ARBA00022989"/>
    </source>
</evidence>
<evidence type="ECO:0000256" key="3">
    <source>
        <dbReference type="ARBA" id="ARBA00022475"/>
    </source>
</evidence>
<dbReference type="GO" id="GO:0005886">
    <property type="term" value="C:plasma membrane"/>
    <property type="evidence" value="ECO:0007669"/>
    <property type="project" value="UniProtKB-SubCell"/>
</dbReference>
<keyword evidence="4 7" id="KW-0812">Transmembrane</keyword>
<dbReference type="PROSITE" id="PS50850">
    <property type="entry name" value="MFS"/>
    <property type="match status" value="1"/>
</dbReference>
<name>A0A2T0BQC2_9CLOT</name>
<keyword evidence="5 7" id="KW-1133">Transmembrane helix</keyword>
<evidence type="ECO:0000256" key="2">
    <source>
        <dbReference type="ARBA" id="ARBA00022448"/>
    </source>
</evidence>
<evidence type="ECO:0000256" key="7">
    <source>
        <dbReference type="SAM" id="Phobius"/>
    </source>
</evidence>
<feature type="transmembrane region" description="Helical" evidence="7">
    <location>
        <begin position="329"/>
        <end position="352"/>
    </location>
</feature>
<dbReference type="GO" id="GO:0022857">
    <property type="term" value="F:transmembrane transporter activity"/>
    <property type="evidence" value="ECO:0007669"/>
    <property type="project" value="InterPro"/>
</dbReference>
<dbReference type="Pfam" id="PF07690">
    <property type="entry name" value="MFS_1"/>
    <property type="match status" value="1"/>
</dbReference>
<keyword evidence="3" id="KW-1003">Cell membrane</keyword>
<dbReference type="PIRSF" id="PIRSF002808">
    <property type="entry name" value="Hexose_phosphate_transp"/>
    <property type="match status" value="1"/>
</dbReference>
<dbReference type="OrthoDB" id="9773404at2"/>
<dbReference type="InterPro" id="IPR000849">
    <property type="entry name" value="Sugar_P_transporter"/>
</dbReference>
<keyword evidence="2" id="KW-0813">Transport</keyword>
<dbReference type="Proteomes" id="UP000237798">
    <property type="component" value="Unassembled WGS sequence"/>
</dbReference>